<gene>
    <name evidence="9" type="ORF">TPA0910_82130</name>
</gene>
<evidence type="ECO:0000256" key="7">
    <source>
        <dbReference type="SAM" id="Phobius"/>
    </source>
</evidence>
<protein>
    <recommendedName>
        <fullName evidence="8">Glycine transporter domain-containing protein</fullName>
    </recommendedName>
</protein>
<evidence type="ECO:0000256" key="1">
    <source>
        <dbReference type="ARBA" id="ARBA00004651"/>
    </source>
</evidence>
<keyword evidence="10" id="KW-1185">Reference proteome</keyword>
<dbReference type="PANTHER" id="PTHR30506:SF3">
    <property type="entry name" value="UPF0126 INNER MEMBRANE PROTEIN YADS-RELATED"/>
    <property type="match status" value="1"/>
</dbReference>
<feature type="domain" description="Glycine transporter" evidence="8">
    <location>
        <begin position="108"/>
        <end position="182"/>
    </location>
</feature>
<evidence type="ECO:0000256" key="3">
    <source>
        <dbReference type="ARBA" id="ARBA00022475"/>
    </source>
</evidence>
<keyword evidence="4 7" id="KW-0812">Transmembrane</keyword>
<feature type="transmembrane region" description="Helical" evidence="7">
    <location>
        <begin position="191"/>
        <end position="210"/>
    </location>
</feature>
<accession>A0ABQ3UDU3</accession>
<reference evidence="9" key="1">
    <citation type="submission" date="2024-05" db="EMBL/GenBank/DDBJ databases">
        <title>Whole genome shotgun sequence of Streptomyces hygroscopicus NBRC 113678.</title>
        <authorList>
            <person name="Komaki H."/>
            <person name="Tamura T."/>
        </authorList>
    </citation>
    <scope>NUCLEOTIDE SEQUENCE</scope>
    <source>
        <strain evidence="9">N11-34</strain>
    </source>
</reference>
<proteinExistence type="inferred from homology"/>
<comment type="subcellular location">
    <subcellularLocation>
        <location evidence="1">Cell membrane</location>
        <topology evidence="1">Multi-pass membrane protein</topology>
    </subcellularLocation>
</comment>
<evidence type="ECO:0000256" key="2">
    <source>
        <dbReference type="ARBA" id="ARBA00008193"/>
    </source>
</evidence>
<dbReference type="RefSeq" id="WP_220048022.1">
    <property type="nucleotide sequence ID" value="NZ_BNEK01000005.1"/>
</dbReference>
<keyword evidence="6 7" id="KW-0472">Membrane</keyword>
<feature type="transmembrane region" description="Helical" evidence="7">
    <location>
        <begin position="79"/>
        <end position="97"/>
    </location>
</feature>
<dbReference type="InterPro" id="IPR005115">
    <property type="entry name" value="Gly_transporter"/>
</dbReference>
<evidence type="ECO:0000259" key="8">
    <source>
        <dbReference type="Pfam" id="PF03458"/>
    </source>
</evidence>
<feature type="transmembrane region" description="Helical" evidence="7">
    <location>
        <begin position="165"/>
        <end position="185"/>
    </location>
</feature>
<dbReference type="PANTHER" id="PTHR30506">
    <property type="entry name" value="INNER MEMBRANE PROTEIN"/>
    <property type="match status" value="1"/>
</dbReference>
<comment type="caution">
    <text evidence="9">The sequence shown here is derived from an EMBL/GenBank/DDBJ whole genome shotgun (WGS) entry which is preliminary data.</text>
</comment>
<dbReference type="Proteomes" id="UP001054854">
    <property type="component" value="Unassembled WGS sequence"/>
</dbReference>
<evidence type="ECO:0000256" key="5">
    <source>
        <dbReference type="ARBA" id="ARBA00022989"/>
    </source>
</evidence>
<evidence type="ECO:0000256" key="6">
    <source>
        <dbReference type="ARBA" id="ARBA00023136"/>
    </source>
</evidence>
<feature type="transmembrane region" description="Helical" evidence="7">
    <location>
        <begin position="46"/>
        <end position="67"/>
    </location>
</feature>
<keyword evidence="3" id="KW-1003">Cell membrane</keyword>
<evidence type="ECO:0000313" key="9">
    <source>
        <dbReference type="EMBL" id="GHJ33780.1"/>
    </source>
</evidence>
<sequence length="239" mass="24684">MPTVSVMSVSSLSMGIDTATRYLDLAGVFSCALLGGAVARTAGLDLFGFLVVGIVSGLGGGMMRDVLLQHGTPVALTDYAYLLTSLAGATVAFLVLISEQHWNRLFTALDAAVIGFWAVAGANKTLAVGLGWLPAVLLGTLTAVGGGALRDVILGRMPAVFGGNGLYATVALAVAAVTVLCWYLGVPGIGIGLGVTLALVLRLAAVRYGWNLPSGLDWRRRSRPATRHGGKSRSRKESS</sequence>
<evidence type="ECO:0000313" key="10">
    <source>
        <dbReference type="Proteomes" id="UP001054854"/>
    </source>
</evidence>
<evidence type="ECO:0000256" key="4">
    <source>
        <dbReference type="ARBA" id="ARBA00022692"/>
    </source>
</evidence>
<dbReference type="EMBL" id="BNEK01000005">
    <property type="protein sequence ID" value="GHJ33780.1"/>
    <property type="molecule type" value="Genomic_DNA"/>
</dbReference>
<comment type="similarity">
    <text evidence="2">Belongs to the UPF0126 family.</text>
</comment>
<feature type="transmembrane region" description="Helical" evidence="7">
    <location>
        <begin position="20"/>
        <end position="39"/>
    </location>
</feature>
<name>A0ABQ3UDU3_STRHY</name>
<keyword evidence="5 7" id="KW-1133">Transmembrane helix</keyword>
<organism evidence="9 10">
    <name type="scientific">Streptomyces hygroscopicus</name>
    <dbReference type="NCBI Taxonomy" id="1912"/>
    <lineage>
        <taxon>Bacteria</taxon>
        <taxon>Bacillati</taxon>
        <taxon>Actinomycetota</taxon>
        <taxon>Actinomycetes</taxon>
        <taxon>Kitasatosporales</taxon>
        <taxon>Streptomycetaceae</taxon>
        <taxon>Streptomyces</taxon>
        <taxon>Streptomyces violaceusniger group</taxon>
    </lineage>
</organism>
<dbReference type="Pfam" id="PF03458">
    <property type="entry name" value="Gly_transporter"/>
    <property type="match status" value="2"/>
</dbReference>
<feature type="transmembrane region" description="Helical" evidence="7">
    <location>
        <begin position="104"/>
        <end position="120"/>
    </location>
</feature>
<feature type="transmembrane region" description="Helical" evidence="7">
    <location>
        <begin position="132"/>
        <end position="153"/>
    </location>
</feature>
<feature type="domain" description="Glycine transporter" evidence="8">
    <location>
        <begin position="22"/>
        <end position="95"/>
    </location>
</feature>